<dbReference type="Pfam" id="PF00072">
    <property type="entry name" value="Response_reg"/>
    <property type="match status" value="1"/>
</dbReference>
<organism evidence="3">
    <name type="scientific">Streptomyces iranensis</name>
    <dbReference type="NCBI Taxonomy" id="576784"/>
    <lineage>
        <taxon>Bacteria</taxon>
        <taxon>Bacillati</taxon>
        <taxon>Actinomycetota</taxon>
        <taxon>Actinomycetes</taxon>
        <taxon>Kitasatosporales</taxon>
        <taxon>Streptomycetaceae</taxon>
        <taxon>Streptomyces</taxon>
        <taxon>Streptomyces violaceusniger group</taxon>
    </lineage>
</organism>
<name>A0A060ZSG2_9ACTN</name>
<dbReference type="InterPro" id="IPR011006">
    <property type="entry name" value="CheY-like_superfamily"/>
</dbReference>
<dbReference type="SUPFAM" id="SSF52172">
    <property type="entry name" value="CheY-like"/>
    <property type="match status" value="1"/>
</dbReference>
<dbReference type="Gene3D" id="3.40.50.2300">
    <property type="match status" value="1"/>
</dbReference>
<reference evidence="4 5" key="2">
    <citation type="submission" date="2021-03" db="EMBL/GenBank/DDBJ databases">
        <title>Genomic Encyclopedia of Type Strains, Phase IV (KMG-IV): sequencing the most valuable type-strain genomes for metagenomic binning, comparative biology and taxonomic classification.</title>
        <authorList>
            <person name="Goeker M."/>
        </authorList>
    </citation>
    <scope>NUCLEOTIDE SEQUENCE [LARGE SCALE GENOMIC DNA]</scope>
    <source>
        <strain evidence="4 5">DSM 41954</strain>
    </source>
</reference>
<evidence type="ECO:0000259" key="2">
    <source>
        <dbReference type="PROSITE" id="PS50110"/>
    </source>
</evidence>
<dbReference type="AlphaFoldDB" id="A0A060ZSG2"/>
<dbReference type="RefSeq" id="WP_020870319.1">
    <property type="nucleotide sequence ID" value="NZ_BAABDR010000022.1"/>
</dbReference>
<dbReference type="GO" id="GO:0003677">
    <property type="term" value="F:DNA binding"/>
    <property type="evidence" value="ECO:0007669"/>
    <property type="project" value="UniProtKB-KW"/>
</dbReference>
<protein>
    <submittedName>
        <fullName evidence="4">DNA-binding NarL/FixJ family response regulator</fullName>
    </submittedName>
    <submittedName>
        <fullName evidence="3">Response regulator receiver protein</fullName>
    </submittedName>
</protein>
<keyword evidence="4" id="KW-0238">DNA-binding</keyword>
<gene>
    <name evidence="4" type="ORF">J2Z30_006445</name>
    <name evidence="3" type="ORF">SIRAN5393</name>
</gene>
<dbReference type="HOGENOM" id="CLU_2107706_0_0_11"/>
<evidence type="ECO:0000313" key="5">
    <source>
        <dbReference type="Proteomes" id="UP000756710"/>
    </source>
</evidence>
<dbReference type="GeneID" id="302516539"/>
<evidence type="ECO:0000313" key="4">
    <source>
        <dbReference type="EMBL" id="MBP2065408.1"/>
    </source>
</evidence>
<keyword evidence="5" id="KW-1185">Reference proteome</keyword>
<proteinExistence type="predicted"/>
<evidence type="ECO:0000313" key="3">
    <source>
        <dbReference type="EMBL" id="CDR08746.1"/>
    </source>
</evidence>
<reference evidence="3" key="1">
    <citation type="submission" date="2014-05" db="EMBL/GenBank/DDBJ databases">
        <authorList>
            <person name="Horn Fabian"/>
        </authorList>
    </citation>
    <scope>NUCLEOTIDE SEQUENCE</scope>
</reference>
<sequence>MHRVLVVEHHPLVLSALADLVVEEPGLELSGIAGSAREAISLANHMQPDVVLIDVDEPSWQAQRLVRLIGELLPSARIVRLTAVSDPQMECLESPTNNPSVLKTAVPDLLRSISE</sequence>
<feature type="modified residue" description="4-aspartylphosphate" evidence="1">
    <location>
        <position position="54"/>
    </location>
</feature>
<feature type="domain" description="Response regulatory" evidence="2">
    <location>
        <begin position="3"/>
        <end position="115"/>
    </location>
</feature>
<keyword evidence="1" id="KW-0597">Phosphoprotein</keyword>
<evidence type="ECO:0000256" key="1">
    <source>
        <dbReference type="PROSITE-ProRule" id="PRU00169"/>
    </source>
</evidence>
<dbReference type="EMBL" id="JAGGLR010000019">
    <property type="protein sequence ID" value="MBP2065408.1"/>
    <property type="molecule type" value="Genomic_DNA"/>
</dbReference>
<dbReference type="PROSITE" id="PS50110">
    <property type="entry name" value="RESPONSE_REGULATORY"/>
    <property type="match status" value="1"/>
</dbReference>
<accession>A0A060ZSG2</accession>
<dbReference type="GO" id="GO:0000160">
    <property type="term" value="P:phosphorelay signal transduction system"/>
    <property type="evidence" value="ECO:0007669"/>
    <property type="project" value="InterPro"/>
</dbReference>
<dbReference type="EMBL" id="LK022848">
    <property type="protein sequence ID" value="CDR08746.1"/>
    <property type="molecule type" value="Genomic_DNA"/>
</dbReference>
<dbReference type="InterPro" id="IPR001789">
    <property type="entry name" value="Sig_transdc_resp-reg_receiver"/>
</dbReference>
<dbReference type="Proteomes" id="UP000756710">
    <property type="component" value="Unassembled WGS sequence"/>
</dbReference>